<dbReference type="AlphaFoldDB" id="A0A8I1HZS0"/>
<sequence>MTDSSTQGHTRISLRTMERIVTAAIASVPGTKAIEAKLAGIGGRGFPRVSVQMDSEREVAAVNATIGVVWPSPVTTVAEHTRAAISEAIAAHTGYSTTRVNVTVGGSVPGERVTAAEVEQRQVAAAVAPHTKPSPVWQPVTAESVNVRSIATPQEAPVRTIAAPAAGVAVQSVDTPRETEVRNISADLPDHQLREISSPNDHTVRPIREPKPVRVQSVAAPRPARLAPSGQVRPLARKIQVTTPRPQPLREIEIRHEWSPRRVQAPKSAPARTVKAPRPQPLKRIEVTPANPRPLHVNAPRPEPLRAISINPYRPQGGNNG</sequence>
<evidence type="ECO:0000313" key="3">
    <source>
        <dbReference type="Proteomes" id="UP000603369"/>
    </source>
</evidence>
<accession>A0A8I1HZS0</accession>
<proteinExistence type="predicted"/>
<protein>
    <submittedName>
        <fullName evidence="2">Asp23/Gls24 family envelope stress response protein</fullName>
    </submittedName>
</protein>
<feature type="region of interest" description="Disordered" evidence="1">
    <location>
        <begin position="259"/>
        <end position="321"/>
    </location>
</feature>
<dbReference type="EMBL" id="JAEHFL010000016">
    <property type="protein sequence ID" value="MBK3428862.1"/>
    <property type="molecule type" value="Genomic_DNA"/>
</dbReference>
<gene>
    <name evidence="2" type="ORF">JDP02_10145</name>
</gene>
<reference evidence="2 3" key="1">
    <citation type="submission" date="2020-12" db="EMBL/GenBank/DDBJ databases">
        <title>Draft genome sequence of the commensal strain Corynebacterium tuberculostearicum MFP09/CIP 102622 isolated from human skin.</title>
        <authorList>
            <person name="Boukerb A.M."/>
            <person name="Janvier X."/>
            <person name="Feuilloley M.G.J."/>
            <person name="Groboillot A."/>
        </authorList>
    </citation>
    <scope>NUCLEOTIDE SEQUENCE [LARGE SCALE GENOMIC DNA]</scope>
    <source>
        <strain evidence="2 3">CIP 102622</strain>
    </source>
</reference>
<keyword evidence="3" id="KW-1185">Reference proteome</keyword>
<comment type="caution">
    <text evidence="2">The sequence shown here is derived from an EMBL/GenBank/DDBJ whole genome shotgun (WGS) entry which is preliminary data.</text>
</comment>
<name>A0A8I1HZS0_9CORY</name>
<dbReference type="Proteomes" id="UP000603369">
    <property type="component" value="Unassembled WGS sequence"/>
</dbReference>
<evidence type="ECO:0000313" key="2">
    <source>
        <dbReference type="EMBL" id="MBK3428862.1"/>
    </source>
</evidence>
<evidence type="ECO:0000256" key="1">
    <source>
        <dbReference type="SAM" id="MobiDB-lite"/>
    </source>
</evidence>
<dbReference type="RefSeq" id="WP_200436208.1">
    <property type="nucleotide sequence ID" value="NZ_CP175764.1"/>
</dbReference>
<organism evidence="2 3">
    <name type="scientific">Corynebacterium tuberculostearicum</name>
    <dbReference type="NCBI Taxonomy" id="38304"/>
    <lineage>
        <taxon>Bacteria</taxon>
        <taxon>Bacillati</taxon>
        <taxon>Actinomycetota</taxon>
        <taxon>Actinomycetes</taxon>
        <taxon>Mycobacteriales</taxon>
        <taxon>Corynebacteriaceae</taxon>
        <taxon>Corynebacterium</taxon>
    </lineage>
</organism>